<reference evidence="8" key="1">
    <citation type="journal article" date="2019" name="Int. J. Syst. Evol. Microbiol.">
        <title>The Global Catalogue of Microorganisms (GCM) 10K type strain sequencing project: providing services to taxonomists for standard genome sequencing and annotation.</title>
        <authorList>
            <consortium name="The Broad Institute Genomics Platform"/>
            <consortium name="The Broad Institute Genome Sequencing Center for Infectious Disease"/>
            <person name="Wu L."/>
            <person name="Ma J."/>
        </authorList>
    </citation>
    <scope>NUCLEOTIDE SEQUENCE [LARGE SCALE GENOMIC DNA]</scope>
    <source>
        <strain evidence="8">JCM 17933</strain>
    </source>
</reference>
<accession>A0ABP8PHP9</accession>
<gene>
    <name evidence="7" type="ORF">GCM10023191_012500</name>
</gene>
<keyword evidence="2" id="KW-1003">Cell membrane</keyword>
<comment type="caution">
    <text evidence="7">The sequence shown here is derived from an EMBL/GenBank/DDBJ whole genome shotgun (WGS) entry which is preliminary data.</text>
</comment>
<proteinExistence type="predicted"/>
<evidence type="ECO:0000256" key="3">
    <source>
        <dbReference type="ARBA" id="ARBA00022692"/>
    </source>
</evidence>
<organism evidence="7 8">
    <name type="scientific">Actinoallomurus oryzae</name>
    <dbReference type="NCBI Taxonomy" id="502180"/>
    <lineage>
        <taxon>Bacteria</taxon>
        <taxon>Bacillati</taxon>
        <taxon>Actinomycetota</taxon>
        <taxon>Actinomycetes</taxon>
        <taxon>Streptosporangiales</taxon>
        <taxon>Thermomonosporaceae</taxon>
        <taxon>Actinoallomurus</taxon>
    </lineage>
</organism>
<feature type="transmembrane region" description="Helical" evidence="6">
    <location>
        <begin position="182"/>
        <end position="201"/>
    </location>
</feature>
<dbReference type="Pfam" id="PF01810">
    <property type="entry name" value="LysE"/>
    <property type="match status" value="1"/>
</dbReference>
<evidence type="ECO:0000256" key="6">
    <source>
        <dbReference type="SAM" id="Phobius"/>
    </source>
</evidence>
<evidence type="ECO:0000256" key="4">
    <source>
        <dbReference type="ARBA" id="ARBA00022989"/>
    </source>
</evidence>
<protein>
    <submittedName>
        <fullName evidence="7">LysE family translocator</fullName>
    </submittedName>
</protein>
<evidence type="ECO:0000256" key="2">
    <source>
        <dbReference type="ARBA" id="ARBA00022475"/>
    </source>
</evidence>
<dbReference type="PANTHER" id="PTHR30086">
    <property type="entry name" value="ARGININE EXPORTER PROTEIN ARGO"/>
    <property type="match status" value="1"/>
</dbReference>
<evidence type="ECO:0000313" key="8">
    <source>
        <dbReference type="Proteomes" id="UP001500503"/>
    </source>
</evidence>
<keyword evidence="4 6" id="KW-1133">Transmembrane helix</keyword>
<keyword evidence="3 6" id="KW-0812">Transmembrane</keyword>
<dbReference type="Proteomes" id="UP001500503">
    <property type="component" value="Unassembled WGS sequence"/>
</dbReference>
<feature type="transmembrane region" description="Helical" evidence="6">
    <location>
        <begin position="146"/>
        <end position="170"/>
    </location>
</feature>
<evidence type="ECO:0000256" key="1">
    <source>
        <dbReference type="ARBA" id="ARBA00004651"/>
    </source>
</evidence>
<dbReference type="EMBL" id="BAABHF010000010">
    <property type="protein sequence ID" value="GAA4486414.1"/>
    <property type="molecule type" value="Genomic_DNA"/>
</dbReference>
<dbReference type="InterPro" id="IPR001123">
    <property type="entry name" value="LeuE-type"/>
</dbReference>
<sequence>MQASFTPAGLIAFVTFAAVAAGTPGPSNVLLAAVGARTGVRRGMTSLLGQVTGMSAMLFVVTLGLGSLLLGHPWILETLKWGGAALLCWMAWGIVTAEHAEGAADASTGFLSMAAFQWANPKGWLITAAADATFLDQHGHGTLDQALIFAVLFMLAALPSCLPWLVFGAALQRFLRTPRTWLVFRCTMAGLLAASVIVFVWPHS</sequence>
<evidence type="ECO:0000313" key="7">
    <source>
        <dbReference type="EMBL" id="GAA4486414.1"/>
    </source>
</evidence>
<comment type="subcellular location">
    <subcellularLocation>
        <location evidence="1">Cell membrane</location>
        <topology evidence="1">Multi-pass membrane protein</topology>
    </subcellularLocation>
</comment>
<keyword evidence="8" id="KW-1185">Reference proteome</keyword>
<evidence type="ECO:0000256" key="5">
    <source>
        <dbReference type="ARBA" id="ARBA00023136"/>
    </source>
</evidence>
<feature type="transmembrane region" description="Helical" evidence="6">
    <location>
        <begin position="47"/>
        <end position="71"/>
    </location>
</feature>
<dbReference type="RefSeq" id="WP_345458540.1">
    <property type="nucleotide sequence ID" value="NZ_BAABHF010000010.1"/>
</dbReference>
<name>A0ABP8PHP9_9ACTN</name>
<dbReference type="PANTHER" id="PTHR30086:SF20">
    <property type="entry name" value="ARGININE EXPORTER PROTEIN ARGO-RELATED"/>
    <property type="match status" value="1"/>
</dbReference>
<keyword evidence="5 6" id="KW-0472">Membrane</keyword>